<keyword evidence="6" id="KW-1185">Reference proteome</keyword>
<comment type="similarity">
    <text evidence="1">Belongs to the ice-binding protein family.</text>
</comment>
<dbReference type="RefSeq" id="XP_040787036.1">
    <property type="nucleotide sequence ID" value="XM_040935682.1"/>
</dbReference>
<dbReference type="EMBL" id="ML976617">
    <property type="protein sequence ID" value="KAF1844473.1"/>
    <property type="molecule type" value="Genomic_DNA"/>
</dbReference>
<feature type="compositionally biased region" description="Low complexity" evidence="3">
    <location>
        <begin position="315"/>
        <end position="328"/>
    </location>
</feature>
<accession>A0A9P4GEE8</accession>
<evidence type="ECO:0000256" key="3">
    <source>
        <dbReference type="SAM" id="MobiDB-lite"/>
    </source>
</evidence>
<dbReference type="OrthoDB" id="10264374at2759"/>
<feature type="compositionally biased region" description="Gly residues" evidence="3">
    <location>
        <begin position="276"/>
        <end position="302"/>
    </location>
</feature>
<evidence type="ECO:0000313" key="6">
    <source>
        <dbReference type="Proteomes" id="UP000800039"/>
    </source>
</evidence>
<feature type="region of interest" description="Disordered" evidence="3">
    <location>
        <begin position="239"/>
        <end position="328"/>
    </location>
</feature>
<organism evidence="5 6">
    <name type="scientific">Cucurbitaria berberidis CBS 394.84</name>
    <dbReference type="NCBI Taxonomy" id="1168544"/>
    <lineage>
        <taxon>Eukaryota</taxon>
        <taxon>Fungi</taxon>
        <taxon>Dikarya</taxon>
        <taxon>Ascomycota</taxon>
        <taxon>Pezizomycotina</taxon>
        <taxon>Dothideomycetes</taxon>
        <taxon>Pleosporomycetidae</taxon>
        <taxon>Pleosporales</taxon>
        <taxon>Pleosporineae</taxon>
        <taxon>Cucurbitariaceae</taxon>
        <taxon>Cucurbitaria</taxon>
    </lineage>
</organism>
<evidence type="ECO:0000256" key="2">
    <source>
        <dbReference type="ARBA" id="ARBA00022729"/>
    </source>
</evidence>
<dbReference type="AlphaFoldDB" id="A0A9P4GEE8"/>
<evidence type="ECO:0008006" key="7">
    <source>
        <dbReference type="Google" id="ProtNLM"/>
    </source>
</evidence>
<name>A0A9P4GEE8_9PLEO</name>
<feature type="chain" id="PRO_5040488894" description="DUF3494 domain-containing protein" evidence="4">
    <location>
        <begin position="25"/>
        <end position="475"/>
    </location>
</feature>
<keyword evidence="2 4" id="KW-0732">Signal</keyword>
<dbReference type="InterPro" id="IPR021884">
    <property type="entry name" value="Ice-bd_prot"/>
</dbReference>
<feature type="compositionally biased region" description="Low complexity" evidence="3">
    <location>
        <begin position="239"/>
        <end position="275"/>
    </location>
</feature>
<feature type="signal peptide" evidence="4">
    <location>
        <begin position="1"/>
        <end position="24"/>
    </location>
</feature>
<dbReference type="Pfam" id="PF11999">
    <property type="entry name" value="Ice_binding"/>
    <property type="match status" value="1"/>
</dbReference>
<dbReference type="Proteomes" id="UP000800039">
    <property type="component" value="Unassembled WGS sequence"/>
</dbReference>
<comment type="caution">
    <text evidence="5">The sequence shown here is derived from an EMBL/GenBank/DDBJ whole genome shotgun (WGS) entry which is preliminary data.</text>
</comment>
<evidence type="ECO:0000313" key="5">
    <source>
        <dbReference type="EMBL" id="KAF1844473.1"/>
    </source>
</evidence>
<sequence>MRSAHLRLPAILAVVFCFGEQALAQVKLGTAAPFGILGSTAITNTGATVITGKLAISPNTASSITGFPPGIASGQNAGDGVALQARNDANTAYLAAAGQTSTSTITGGQLGGQTLVAGTYTAAAAVGLTGTLTLDGGNNPDSLFVFQIGSTLTTATSAQVVLINGAQACNVFWQVGVSATLGTTTTFVGNILAYTSISLNNGVTVAGGLYALNGAVTLNNDQVTIQTCAITTTTSAVVPPVTSSTTVPAGGDDTTTTVPGDDNPAPTDDTPIPGGDTPGGNNPGGNNPGGNNPGGNNPGGGTLTRTNTQPTMTFPGPGQTTSTPSPQTAYATIPMSSKPLTTLSSVGYYVQSQSSVNVTLPVASWTTPGYVVASQPLITPSTQNSVTTINASATASITVVGGVPCTASKYYEPACDCVKTAAVPVRLASLGEILTATKTSSSAVCKQTAQYLEVCKLPCPVLRPNPTTGTLRYDC</sequence>
<feature type="compositionally biased region" description="Polar residues" evidence="3">
    <location>
        <begin position="303"/>
        <end position="312"/>
    </location>
</feature>
<reference evidence="5" key="1">
    <citation type="submission" date="2020-01" db="EMBL/GenBank/DDBJ databases">
        <authorList>
            <consortium name="DOE Joint Genome Institute"/>
            <person name="Haridas S."/>
            <person name="Albert R."/>
            <person name="Binder M."/>
            <person name="Bloem J."/>
            <person name="Labutti K."/>
            <person name="Salamov A."/>
            <person name="Andreopoulos B."/>
            <person name="Baker S.E."/>
            <person name="Barry K."/>
            <person name="Bills G."/>
            <person name="Bluhm B.H."/>
            <person name="Cannon C."/>
            <person name="Castanera R."/>
            <person name="Culley D.E."/>
            <person name="Daum C."/>
            <person name="Ezra D."/>
            <person name="Gonzalez J.B."/>
            <person name="Henrissat B."/>
            <person name="Kuo A."/>
            <person name="Liang C."/>
            <person name="Lipzen A."/>
            <person name="Lutzoni F."/>
            <person name="Magnuson J."/>
            <person name="Mondo S."/>
            <person name="Nolan M."/>
            <person name="Ohm R."/>
            <person name="Pangilinan J."/>
            <person name="Park H.-J."/>
            <person name="Ramirez L."/>
            <person name="Alfaro M."/>
            <person name="Sun H."/>
            <person name="Tritt A."/>
            <person name="Yoshinaga Y."/>
            <person name="Zwiers L.-H."/>
            <person name="Turgeon B.G."/>
            <person name="Goodwin S.B."/>
            <person name="Spatafora J.W."/>
            <person name="Crous P.W."/>
            <person name="Grigoriev I.V."/>
        </authorList>
    </citation>
    <scope>NUCLEOTIDE SEQUENCE</scope>
    <source>
        <strain evidence="5">CBS 394.84</strain>
    </source>
</reference>
<gene>
    <name evidence="5" type="ORF">K460DRAFT_388280</name>
</gene>
<dbReference type="GeneID" id="63852933"/>
<evidence type="ECO:0000256" key="4">
    <source>
        <dbReference type="SAM" id="SignalP"/>
    </source>
</evidence>
<proteinExistence type="inferred from homology"/>
<protein>
    <recommendedName>
        <fullName evidence="7">DUF3494 domain-containing protein</fullName>
    </recommendedName>
</protein>
<evidence type="ECO:0000256" key="1">
    <source>
        <dbReference type="ARBA" id="ARBA00005445"/>
    </source>
</evidence>